<reference evidence="1 2" key="1">
    <citation type="submission" date="2013-01" db="EMBL/GenBank/DDBJ databases">
        <authorList>
            <person name="Harkins D.M."/>
            <person name="Durkin A.S."/>
            <person name="Brinkac L.M."/>
            <person name="Haft D.H."/>
            <person name="Selengut J.D."/>
            <person name="Sanka R."/>
            <person name="DePew J."/>
            <person name="Purushe J."/>
            <person name="Tulsiani S.M."/>
            <person name="Graham G.C."/>
            <person name="Burns M.-A."/>
            <person name="Dohnt M.F."/>
            <person name="Smythe L.D."/>
            <person name="McKay D.B."/>
            <person name="Craig S.B."/>
            <person name="Vinetz J.M."/>
            <person name="Sutton G.G."/>
            <person name="Nierman W.C."/>
            <person name="Fouts D.E."/>
        </authorList>
    </citation>
    <scope>NUCLEOTIDE SEQUENCE [LARGE SCALE GENOMIC DNA]</scope>
    <source>
        <strain evidence="1 2">LT2116</strain>
    </source>
</reference>
<gene>
    <name evidence="1" type="ORF">LEP1GSC188_0521</name>
</gene>
<proteinExistence type="predicted"/>
<sequence length="294" mass="35013">MKHSSCYFRFLTILILFFHSPFLLRSEQAPNEKKIEILIPDGSNGESNWGKDSLQFEDLDILGDASEENSKSLFEKAKENFLNSVDRFKKTNDLVNTKRKEFDQQTFEADRYEWQRKNRRENFERSLTRDLNKSRSDSIHLLVSSMNSLEKIQNPKVKDTETYRDLQANVYREYIKHQLALKNFLQAMDLLERYIQIGNKYYEDSEAQGFLANCYERAYRLSKKIGTTKPRKNTIFYGKNTDFYTRNLNSERILRIIRNFPKNFSKTKKKLSLVLTTRAHEKKIVISLFQKLEY</sequence>
<name>M3H343_9LEPT</name>
<comment type="caution">
    <text evidence="1">The sequence shown here is derived from an EMBL/GenBank/DDBJ whole genome shotgun (WGS) entry which is preliminary data.</text>
</comment>
<dbReference type="Proteomes" id="UP000011770">
    <property type="component" value="Unassembled WGS sequence"/>
</dbReference>
<protein>
    <submittedName>
        <fullName evidence="1">Uncharacterized protein</fullName>
    </submittedName>
</protein>
<accession>M3H343</accession>
<dbReference type="AlphaFoldDB" id="M3H343"/>
<evidence type="ECO:0000313" key="2">
    <source>
        <dbReference type="Proteomes" id="UP000011770"/>
    </source>
</evidence>
<organism evidence="1 2">
    <name type="scientific">Leptospira weilii serovar Topaz str. LT2116</name>
    <dbReference type="NCBI Taxonomy" id="1088540"/>
    <lineage>
        <taxon>Bacteria</taxon>
        <taxon>Pseudomonadati</taxon>
        <taxon>Spirochaetota</taxon>
        <taxon>Spirochaetia</taxon>
        <taxon>Leptospirales</taxon>
        <taxon>Leptospiraceae</taxon>
        <taxon>Leptospira</taxon>
    </lineage>
</organism>
<dbReference type="NCBIfam" id="NF047449">
    <property type="entry name" value="Lepto_FcpA_rel"/>
    <property type="match status" value="1"/>
</dbReference>
<dbReference type="EMBL" id="AHOR02000015">
    <property type="protein sequence ID" value="EMF83175.1"/>
    <property type="molecule type" value="Genomic_DNA"/>
</dbReference>
<evidence type="ECO:0000313" key="1">
    <source>
        <dbReference type="EMBL" id="EMF83175.1"/>
    </source>
</evidence>